<dbReference type="EMBL" id="JBBXMP010000110">
    <property type="protein sequence ID" value="KAL0062242.1"/>
    <property type="molecule type" value="Genomic_DNA"/>
</dbReference>
<evidence type="ECO:0000313" key="3">
    <source>
        <dbReference type="Proteomes" id="UP001437256"/>
    </source>
</evidence>
<name>A0ABR2ZM48_9AGAR</name>
<feature type="compositionally biased region" description="Polar residues" evidence="1">
    <location>
        <begin position="32"/>
        <end position="45"/>
    </location>
</feature>
<organism evidence="2 3">
    <name type="scientific">Marasmius tenuissimus</name>
    <dbReference type="NCBI Taxonomy" id="585030"/>
    <lineage>
        <taxon>Eukaryota</taxon>
        <taxon>Fungi</taxon>
        <taxon>Dikarya</taxon>
        <taxon>Basidiomycota</taxon>
        <taxon>Agaricomycotina</taxon>
        <taxon>Agaricomycetes</taxon>
        <taxon>Agaricomycetidae</taxon>
        <taxon>Agaricales</taxon>
        <taxon>Marasmiineae</taxon>
        <taxon>Marasmiaceae</taxon>
        <taxon>Marasmius</taxon>
    </lineage>
</organism>
<evidence type="ECO:0000256" key="1">
    <source>
        <dbReference type="SAM" id="MobiDB-lite"/>
    </source>
</evidence>
<feature type="compositionally biased region" description="Polar residues" evidence="1">
    <location>
        <begin position="142"/>
        <end position="153"/>
    </location>
</feature>
<protein>
    <submittedName>
        <fullName evidence="2">Uncharacterized protein</fullName>
    </submittedName>
</protein>
<comment type="caution">
    <text evidence="2">The sequence shown here is derived from an EMBL/GenBank/DDBJ whole genome shotgun (WGS) entry which is preliminary data.</text>
</comment>
<gene>
    <name evidence="2" type="ORF">AAF712_010872</name>
</gene>
<feature type="region of interest" description="Disordered" evidence="1">
    <location>
        <begin position="343"/>
        <end position="362"/>
    </location>
</feature>
<feature type="compositionally biased region" description="Acidic residues" evidence="1">
    <location>
        <begin position="406"/>
        <end position="422"/>
    </location>
</feature>
<feature type="compositionally biased region" description="Polar residues" evidence="1">
    <location>
        <begin position="96"/>
        <end position="112"/>
    </location>
</feature>
<sequence>MPDSEMSIENALSGEGLQQDGGNRGEQHIDPTPSTASKHPQSPTAEPQPIIPPTSSKVPPPASEQSPLSGAQPSPPTMTTEHTQGPQKPSDGLTHVQASSPSPSQPITTMVNDQPAFPLPEHPPSPPRLPPPTAAIEHTQEPQKTSNNPTNIQAPAPLPILPTGQTQESQQLPDGPADTHALGTLTAEKERATSLPFQVPEDDKSQDEDVEEKTTAQKLKRQGSPGTFLGDQLEFLESHLLEYLALGSRTKAKKEWWFRLIPRYLELFPIEEYPLPQRKDTGFSENSAAQLKGMSASERCLYCAKHKCYKMTDREQLLEMIKNWFRWRQGKLNDHSPFKKFLEDLRKPRKRPRKSKETSPHDLLSCRLQAAREIIVEMKPDEKATLDARLEEEHRLAMIEWGGGGSEEEEEDDKNSEGDENEDQVKDREEEAARMKSYVKL</sequence>
<keyword evidence="3" id="KW-1185">Reference proteome</keyword>
<feature type="region of interest" description="Disordered" evidence="1">
    <location>
        <begin position="397"/>
        <end position="441"/>
    </location>
</feature>
<feature type="region of interest" description="Disordered" evidence="1">
    <location>
        <begin position="1"/>
        <end position="224"/>
    </location>
</feature>
<evidence type="ECO:0000313" key="2">
    <source>
        <dbReference type="EMBL" id="KAL0062242.1"/>
    </source>
</evidence>
<dbReference type="Proteomes" id="UP001437256">
    <property type="component" value="Unassembled WGS sequence"/>
</dbReference>
<proteinExistence type="predicted"/>
<accession>A0ABR2ZM48</accession>
<reference evidence="2 3" key="1">
    <citation type="submission" date="2024-05" db="EMBL/GenBank/DDBJ databases">
        <title>A draft genome resource for the thread blight pathogen Marasmius tenuissimus strain MS-2.</title>
        <authorList>
            <person name="Yulfo-Soto G.E."/>
            <person name="Baruah I.K."/>
            <person name="Amoako-Attah I."/>
            <person name="Bukari Y."/>
            <person name="Meinhardt L.W."/>
            <person name="Bailey B.A."/>
            <person name="Cohen S.P."/>
        </authorList>
    </citation>
    <scope>NUCLEOTIDE SEQUENCE [LARGE SCALE GENOMIC DNA]</scope>
    <source>
        <strain evidence="2 3">MS-2</strain>
    </source>
</reference>
<feature type="compositionally biased region" description="Polar residues" evidence="1">
    <location>
        <begin position="163"/>
        <end position="172"/>
    </location>
</feature>
<feature type="compositionally biased region" description="Pro residues" evidence="1">
    <location>
        <begin position="117"/>
        <end position="133"/>
    </location>
</feature>
<feature type="compositionally biased region" description="Basic and acidic residues" evidence="1">
    <location>
        <begin position="423"/>
        <end position="434"/>
    </location>
</feature>
<feature type="compositionally biased region" description="Polar residues" evidence="1">
    <location>
        <begin position="53"/>
        <end position="87"/>
    </location>
</feature>